<gene>
    <name evidence="3" type="ORF">NCTC10684_03159</name>
</gene>
<dbReference type="Pfam" id="PF13669">
    <property type="entry name" value="Glyoxalase_4"/>
    <property type="match status" value="1"/>
</dbReference>
<feature type="domain" description="VOC" evidence="2">
    <location>
        <begin position="18"/>
        <end position="161"/>
    </location>
</feature>
<evidence type="ECO:0000256" key="1">
    <source>
        <dbReference type="ARBA" id="ARBA00022723"/>
    </source>
</evidence>
<proteinExistence type="predicted"/>
<dbReference type="EMBL" id="UFSM01000001">
    <property type="protein sequence ID" value="SUU89916.1"/>
    <property type="molecule type" value="Genomic_DNA"/>
</dbReference>
<accession>A0A380WNN4</accession>
<reference evidence="3 4" key="1">
    <citation type="submission" date="2018-06" db="EMBL/GenBank/DDBJ databases">
        <authorList>
            <consortium name="Pathogen Informatics"/>
            <person name="Doyle S."/>
        </authorList>
    </citation>
    <scope>NUCLEOTIDE SEQUENCE [LARGE SCALE GENOMIC DNA]</scope>
    <source>
        <strain evidence="3 4">NCTC10684</strain>
    </source>
</reference>
<dbReference type="GO" id="GO:0004493">
    <property type="term" value="F:methylmalonyl-CoA epimerase activity"/>
    <property type="evidence" value="ECO:0007669"/>
    <property type="project" value="TreeGrafter"/>
</dbReference>
<dbReference type="AlphaFoldDB" id="A0A380WNN4"/>
<dbReference type="OrthoDB" id="9792173at2"/>
<dbReference type="InterPro" id="IPR051785">
    <property type="entry name" value="MMCE/EMCE_epimerase"/>
</dbReference>
<dbReference type="GO" id="GO:0046872">
    <property type="term" value="F:metal ion binding"/>
    <property type="evidence" value="ECO:0007669"/>
    <property type="project" value="UniProtKB-KW"/>
</dbReference>
<dbReference type="InterPro" id="IPR037523">
    <property type="entry name" value="VOC_core"/>
</dbReference>
<evidence type="ECO:0000313" key="3">
    <source>
        <dbReference type="EMBL" id="SUU89916.1"/>
    </source>
</evidence>
<dbReference type="SUPFAM" id="SSF54593">
    <property type="entry name" value="Glyoxalase/Bleomycin resistance protein/Dihydroxybiphenyl dioxygenase"/>
    <property type="match status" value="1"/>
</dbReference>
<dbReference type="Gene3D" id="3.10.180.10">
    <property type="entry name" value="2,3-Dihydroxybiphenyl 1,2-Dioxygenase, domain 1"/>
    <property type="match status" value="1"/>
</dbReference>
<protein>
    <submittedName>
        <fullName evidence="3">Methylmalonyl-CoA epimerase</fullName>
    </submittedName>
</protein>
<dbReference type="Proteomes" id="UP000254701">
    <property type="component" value="Unassembled WGS sequence"/>
</dbReference>
<dbReference type="PROSITE" id="PS51819">
    <property type="entry name" value="VOC"/>
    <property type="match status" value="1"/>
</dbReference>
<evidence type="ECO:0000313" key="4">
    <source>
        <dbReference type="Proteomes" id="UP000254701"/>
    </source>
</evidence>
<dbReference type="RefSeq" id="WP_115731998.1">
    <property type="nucleotide sequence ID" value="NZ_BAAAVY010000002.1"/>
</dbReference>
<dbReference type="PANTHER" id="PTHR43048">
    <property type="entry name" value="METHYLMALONYL-COA EPIMERASE"/>
    <property type="match status" value="1"/>
</dbReference>
<evidence type="ECO:0000259" key="2">
    <source>
        <dbReference type="PROSITE" id="PS51819"/>
    </source>
</evidence>
<dbReference type="GO" id="GO:0046491">
    <property type="term" value="P:L-methylmalonyl-CoA metabolic process"/>
    <property type="evidence" value="ECO:0007669"/>
    <property type="project" value="TreeGrafter"/>
</dbReference>
<keyword evidence="1" id="KW-0479">Metal-binding</keyword>
<dbReference type="InterPro" id="IPR029068">
    <property type="entry name" value="Glyas_Bleomycin-R_OHBP_Dase"/>
</dbReference>
<dbReference type="PANTHER" id="PTHR43048:SF3">
    <property type="entry name" value="METHYLMALONYL-COA EPIMERASE, MITOCHONDRIAL"/>
    <property type="match status" value="1"/>
</dbReference>
<sequence length="201" mass="22729">MTADHLGFAQGLKPILGPATQLGFVVRDIEKAMQHWIDVFGVGPFIFMERGVSQPVSTTWHRGQPVEVELRLAFGYMGDVQIELIEQTNDASSPYTDFLAAGREGLQHLGFWVHDHAEATSRVEAAGYERDYEIRVAGQDQSILYYRSPDLYGPMLEIVPPMWRRSRKAVLDHIRAYTGADPIIRFDTYSAFIQHAGVKFD</sequence>
<organism evidence="3 4">
    <name type="scientific">Aminobacter aminovorans</name>
    <name type="common">Chelatobacter heintzii</name>
    <dbReference type="NCBI Taxonomy" id="83263"/>
    <lineage>
        <taxon>Bacteria</taxon>
        <taxon>Pseudomonadati</taxon>
        <taxon>Pseudomonadota</taxon>
        <taxon>Alphaproteobacteria</taxon>
        <taxon>Hyphomicrobiales</taxon>
        <taxon>Phyllobacteriaceae</taxon>
        <taxon>Aminobacter</taxon>
    </lineage>
</organism>
<name>A0A380WNN4_AMIAI</name>